<feature type="repeat" description="ANK" evidence="3">
    <location>
        <begin position="275"/>
        <end position="307"/>
    </location>
</feature>
<dbReference type="Pfam" id="PF13637">
    <property type="entry name" value="Ank_4"/>
    <property type="match status" value="1"/>
</dbReference>
<feature type="compositionally biased region" description="Polar residues" evidence="4">
    <location>
        <begin position="673"/>
        <end position="683"/>
    </location>
</feature>
<feature type="compositionally biased region" description="Basic residues" evidence="4">
    <location>
        <begin position="503"/>
        <end position="515"/>
    </location>
</feature>
<dbReference type="Proteomes" id="UP000494165">
    <property type="component" value="Unassembled WGS sequence"/>
</dbReference>
<dbReference type="PANTHER" id="PTHR24126:SF14">
    <property type="entry name" value="ANK_REP_REGION DOMAIN-CONTAINING PROTEIN"/>
    <property type="match status" value="1"/>
</dbReference>
<feature type="region of interest" description="Disordered" evidence="4">
    <location>
        <begin position="1327"/>
        <end position="1348"/>
    </location>
</feature>
<organism evidence="5 6">
    <name type="scientific">Cloeon dipterum</name>
    <dbReference type="NCBI Taxonomy" id="197152"/>
    <lineage>
        <taxon>Eukaryota</taxon>
        <taxon>Metazoa</taxon>
        <taxon>Ecdysozoa</taxon>
        <taxon>Arthropoda</taxon>
        <taxon>Hexapoda</taxon>
        <taxon>Insecta</taxon>
        <taxon>Pterygota</taxon>
        <taxon>Palaeoptera</taxon>
        <taxon>Ephemeroptera</taxon>
        <taxon>Pisciforma</taxon>
        <taxon>Baetidae</taxon>
        <taxon>Cloeon</taxon>
    </lineage>
</organism>
<proteinExistence type="predicted"/>
<dbReference type="InterPro" id="IPR036770">
    <property type="entry name" value="Ankyrin_rpt-contain_sf"/>
</dbReference>
<dbReference type="PRINTS" id="PR01415">
    <property type="entry name" value="ANKYRIN"/>
</dbReference>
<sequence length="1348" mass="147147">MYACQQNRDGQVRELLAQNKSQLIKQRDRTMKSALHYCVENSTATSAELVLAAAPELLDARDKDGFTPLNLAIIAGNISLVRFLLHKRADLTAVDNEKHSLVHWATVCGEVEALEALLEAGADPCMPDIHNGYPIHYAAQMCGANSEMGNDAKVGIKMLSKLLARKVSVHVVDSDGRQPILWAASAGSADAVLSLINAGAAVEAADKDGLTALHCAASRGHTECLETLITLCGANVNVIDNHGCTALFYAVTLGHADCTQLLLNFGADYDTQDRRGRTSAHCGAAKGQLETLKLLHTAGADLWKRNVRGELPLHDAVQSGRRELVRWLLALRPDMVTAANSDGCSCLHIAAIRNYVEMCRVLLDGESFVNPVMRTSKGALMTPLDAALAKENRSCAKYLQLLGGVPASKLTEEAAALRGQRKAYLDHMDLMTPRLEASPSLLSGYSTPAMQQFNSLEVPQVSSKVSHDDDQISSQRSARKVRLRKSKSPRSSSSESDKDDRGKRVRRKSRRHGSKEKKERRVQSVDGAADAAVDAREENREEADTEHATRAKATRDRSSASKSKKQLIDTNQITTDDDEVASEASVLETREAERKEERKIAESNTDANEEQEKTKAASAKAKSARQRSQPQAKLEKSKSDKAESQKVDEVAGKPSTVQQKDESRGQLSPVGEASTSSEQSLTDGSEREKTAATAVADVKDNINETALEDVAPKKNQKKMDIIAGTNAKKQENGAKSKKAVSSEHEKATASKIIEIQKQDSDTSDSVGKAEGAPDAKSKKSETEVPLKTDDPKQKPSKKQETAKNSRAMSKERKESEVSKPRQTAIKEASRVAASKPPRAVLSEKGDRDGKSQEKAEGSDACSETNASSSDVSQTQADDGTSDSKSAPDKRADSNNRKQRKLKREANTSETPGTTEATAAASSDSQSDPTETEFQDTDSGVQEKTGKSSEQESEHSSESTADDKFAEEHSSSGSRAAKEEIPTGKGDKITEAPCARHKKPDDVIAIPSVAVVESGQQAKREGPRNKAAEKDEPAVIAVFAAEPKKTVAFEKQALEPPTEPTKHLINGKPSQRVPPLPKGLHQPIDRSAQIEEDEKKAREIIRRRHEQSVVSVTQAVQVSTRKYQLERRIFQELLELKKMQLRAGRGNESVIVKRAVDEYRKAGLIVGLRQYDGPYSFRAFEQYLYDQLKLLQNSSDARIIARLKPTDDVSSLAAALRLSVPRHSPAFCTVSTHRCHHAADAYTNVPVANYVARLPQTERFLPEIESPKKENGSLVSTATTKTLRHVDIRKPMTLELSLGGERQIIALPTEKLDKSKRYFVSFSIKPKHTSAETGREAPEDNKHQHATTI</sequence>
<dbReference type="EMBL" id="CADEPI010000155">
    <property type="protein sequence ID" value="CAB3378008.1"/>
    <property type="molecule type" value="Genomic_DNA"/>
</dbReference>
<protein>
    <submittedName>
        <fullName evidence="5">Uncharacterized protein</fullName>
    </submittedName>
</protein>
<accession>A0A8S1DBK4</accession>
<dbReference type="Pfam" id="PF12796">
    <property type="entry name" value="Ank_2"/>
    <property type="match status" value="3"/>
</dbReference>
<feature type="compositionally biased region" description="Basic and acidic residues" evidence="4">
    <location>
        <begin position="588"/>
        <end position="601"/>
    </location>
</feature>
<feature type="compositionally biased region" description="Basic and acidic residues" evidence="4">
    <location>
        <begin position="885"/>
        <end position="895"/>
    </location>
</feature>
<gene>
    <name evidence="5" type="ORF">CLODIP_2_CD10060</name>
</gene>
<feature type="compositionally biased region" description="Basic and acidic residues" evidence="4">
    <location>
        <begin position="1017"/>
        <end position="1030"/>
    </location>
</feature>
<evidence type="ECO:0000256" key="1">
    <source>
        <dbReference type="ARBA" id="ARBA00022737"/>
    </source>
</evidence>
<feature type="repeat" description="ANK" evidence="3">
    <location>
        <begin position="242"/>
        <end position="274"/>
    </location>
</feature>
<feature type="repeat" description="ANK" evidence="3">
    <location>
        <begin position="64"/>
        <end position="96"/>
    </location>
</feature>
<feature type="compositionally biased region" description="Basic and acidic residues" evidence="4">
    <location>
        <begin position="1328"/>
        <end position="1342"/>
    </location>
</feature>
<keyword evidence="1" id="KW-0677">Repeat</keyword>
<keyword evidence="2 3" id="KW-0040">ANK repeat</keyword>
<feature type="repeat" description="ANK" evidence="3">
    <location>
        <begin position="175"/>
        <end position="207"/>
    </location>
</feature>
<feature type="region of interest" description="Disordered" evidence="4">
    <location>
        <begin position="461"/>
        <end position="1030"/>
    </location>
</feature>
<feature type="compositionally biased region" description="Basic and acidic residues" evidence="4">
    <location>
        <begin position="841"/>
        <end position="857"/>
    </location>
</feature>
<dbReference type="Gene3D" id="1.25.40.20">
    <property type="entry name" value="Ankyrin repeat-containing domain"/>
    <property type="match status" value="3"/>
</dbReference>
<feature type="compositionally biased region" description="Basic and acidic residues" evidence="4">
    <location>
        <begin position="943"/>
        <end position="989"/>
    </location>
</feature>
<feature type="repeat" description="ANK" evidence="3">
    <location>
        <begin position="97"/>
        <end position="129"/>
    </location>
</feature>
<feature type="compositionally biased region" description="Basic residues" evidence="4">
    <location>
        <begin position="477"/>
        <end position="488"/>
    </location>
</feature>
<keyword evidence="6" id="KW-1185">Reference proteome</keyword>
<name>A0A8S1DBK4_9INSE</name>
<reference evidence="5 6" key="1">
    <citation type="submission" date="2020-04" db="EMBL/GenBank/DDBJ databases">
        <authorList>
            <person name="Alioto T."/>
            <person name="Alioto T."/>
            <person name="Gomez Garrido J."/>
        </authorList>
    </citation>
    <scope>NUCLEOTIDE SEQUENCE [LARGE SCALE GENOMIC DNA]</scope>
</reference>
<dbReference type="OrthoDB" id="10258888at2759"/>
<evidence type="ECO:0000313" key="6">
    <source>
        <dbReference type="Proteomes" id="UP000494165"/>
    </source>
</evidence>
<feature type="compositionally biased region" description="Low complexity" evidence="4">
    <location>
        <begin position="907"/>
        <end position="928"/>
    </location>
</feature>
<feature type="compositionally biased region" description="Low complexity" evidence="4">
    <location>
        <begin position="616"/>
        <end position="629"/>
    </location>
</feature>
<feature type="repeat" description="ANK" evidence="3">
    <location>
        <begin position="308"/>
        <end position="340"/>
    </location>
</feature>
<dbReference type="PROSITE" id="PS50297">
    <property type="entry name" value="ANK_REP_REGION"/>
    <property type="match status" value="5"/>
</dbReference>
<dbReference type="PANTHER" id="PTHR24126">
    <property type="entry name" value="ANKYRIN REPEAT, PH AND SEC7 DOMAIN CONTAINING PROTEIN SECG-RELATED"/>
    <property type="match status" value="1"/>
</dbReference>
<dbReference type="SMART" id="SM00248">
    <property type="entry name" value="ANK"/>
    <property type="match status" value="11"/>
</dbReference>
<feature type="compositionally biased region" description="Basic and acidic residues" evidence="4">
    <location>
        <begin position="633"/>
        <end position="651"/>
    </location>
</feature>
<comment type="caution">
    <text evidence="5">The sequence shown here is derived from an EMBL/GenBank/DDBJ whole genome shotgun (WGS) entry which is preliminary data.</text>
</comment>
<feature type="compositionally biased region" description="Polar residues" evidence="4">
    <location>
        <begin position="861"/>
        <end position="884"/>
    </location>
</feature>
<dbReference type="SUPFAM" id="SSF48403">
    <property type="entry name" value="Ankyrin repeat"/>
    <property type="match status" value="1"/>
</dbReference>
<dbReference type="InterPro" id="IPR002110">
    <property type="entry name" value="Ankyrin_rpt"/>
</dbReference>
<evidence type="ECO:0000313" key="5">
    <source>
        <dbReference type="EMBL" id="CAB3378008.1"/>
    </source>
</evidence>
<feature type="compositionally biased region" description="Basic and acidic residues" evidence="4">
    <location>
        <begin position="545"/>
        <end position="559"/>
    </location>
</feature>
<feature type="repeat" description="ANK" evidence="3">
    <location>
        <begin position="208"/>
        <end position="241"/>
    </location>
</feature>
<feature type="region of interest" description="Disordered" evidence="4">
    <location>
        <begin position="1053"/>
        <end position="1081"/>
    </location>
</feature>
<feature type="compositionally biased region" description="Basic and acidic residues" evidence="4">
    <location>
        <begin position="771"/>
        <end position="819"/>
    </location>
</feature>
<evidence type="ECO:0000256" key="4">
    <source>
        <dbReference type="SAM" id="MobiDB-lite"/>
    </source>
</evidence>
<evidence type="ECO:0000256" key="3">
    <source>
        <dbReference type="PROSITE-ProRule" id="PRU00023"/>
    </source>
</evidence>
<dbReference type="PROSITE" id="PS50088">
    <property type="entry name" value="ANK_REPEAT"/>
    <property type="match status" value="7"/>
</dbReference>
<feature type="compositionally biased region" description="Basic and acidic residues" evidence="4">
    <location>
        <begin position="728"/>
        <end position="760"/>
    </location>
</feature>
<evidence type="ECO:0000256" key="2">
    <source>
        <dbReference type="ARBA" id="ARBA00023043"/>
    </source>
</evidence>